<dbReference type="Proteomes" id="UP001617351">
    <property type="component" value="Unassembled WGS sequence"/>
</dbReference>
<name>A0ABW8EJN3_STRT5</name>
<gene>
    <name evidence="2" type="ORF">ACIO7M_20475</name>
</gene>
<reference evidence="2 3" key="1">
    <citation type="submission" date="2024-10" db="EMBL/GenBank/DDBJ databases">
        <title>The Natural Products Discovery Center: Release of the First 8490 Sequenced Strains for Exploring Actinobacteria Biosynthetic Diversity.</title>
        <authorList>
            <person name="Kalkreuter E."/>
            <person name="Kautsar S.A."/>
            <person name="Yang D."/>
            <person name="Bader C.D."/>
            <person name="Teijaro C.N."/>
            <person name="Fluegel L."/>
            <person name="Davis C.M."/>
            <person name="Simpson J.R."/>
            <person name="Lauterbach L."/>
            <person name="Steele A.D."/>
            <person name="Gui C."/>
            <person name="Meng S."/>
            <person name="Li G."/>
            <person name="Viehrig K."/>
            <person name="Ye F."/>
            <person name="Su P."/>
            <person name="Kiefer A.F."/>
            <person name="Nichols A."/>
            <person name="Cepeda A.J."/>
            <person name="Yan W."/>
            <person name="Fan B."/>
            <person name="Jiang Y."/>
            <person name="Adhikari A."/>
            <person name="Zheng C.-J."/>
            <person name="Schuster L."/>
            <person name="Cowan T.M."/>
            <person name="Smanski M.J."/>
            <person name="Chevrette M.G."/>
            <person name="De Carvalho L.P.S."/>
            <person name="Shen B."/>
        </authorList>
    </citation>
    <scope>NUCLEOTIDE SEQUENCE [LARGE SCALE GENOMIC DNA]</scope>
    <source>
        <strain evidence="2 3">NPDC087220</strain>
    </source>
</reference>
<feature type="compositionally biased region" description="Pro residues" evidence="1">
    <location>
        <begin position="190"/>
        <end position="200"/>
    </location>
</feature>
<evidence type="ECO:0000313" key="3">
    <source>
        <dbReference type="Proteomes" id="UP001617351"/>
    </source>
</evidence>
<dbReference type="RefSeq" id="WP_402382990.1">
    <property type="nucleotide sequence ID" value="NZ_JBIUYY010000008.1"/>
</dbReference>
<dbReference type="EMBL" id="JBIUYY010000008">
    <property type="protein sequence ID" value="MFJ2823472.1"/>
    <property type="molecule type" value="Genomic_DNA"/>
</dbReference>
<proteinExistence type="predicted"/>
<protein>
    <submittedName>
        <fullName evidence="2">Uncharacterized protein</fullName>
    </submittedName>
</protein>
<feature type="compositionally biased region" description="Basic residues" evidence="1">
    <location>
        <begin position="458"/>
        <end position="467"/>
    </location>
</feature>
<evidence type="ECO:0000313" key="2">
    <source>
        <dbReference type="EMBL" id="MFJ2823472.1"/>
    </source>
</evidence>
<sequence length="474" mass="50951">MTTHLPDDDSRLSLWLRVRRYAVPPSVIHTATARRSVGDWAGACAAVGVDVDLHLPSVARTYGRDCAARLRADLRHLAPDLLRWHMPRTAPDGLLRPGLTVALARYDGTGDDGAGSLYLVVRTPPAWADAGQRIVLGLWDRSRPEAAPAARDHPHPRPARRFRLDLHRHLWDARKAGELRHRSGADRPPGTLPVPAPPPGRTGSAAPAYRCAPDLWTDEARLLLRADGLEPGPVEVRLGSRHRLVIDPATGRPVAPPAGGRLLPVLPDAAAWVPPDLELLRAGLIGPDRLHPLVADALVPGHVPSGPAADAEPDDGPRYVDCRGARHRIGLVDGVLAALDHGPDELRREELLVALTGTPLPCLRAIDRAHRRPESLPGIRERLAHGDTAGALEAVESLLGPGAVLRDGLLRDELESAARQRITYGLFRAGLVGPGPGRGPVRGPVRGPAGGGIEQPTRRVRPSRGRQRSSVLFH</sequence>
<feature type="region of interest" description="Disordered" evidence="1">
    <location>
        <begin position="435"/>
        <end position="474"/>
    </location>
</feature>
<accession>A0ABW8EJN3</accession>
<feature type="region of interest" description="Disordered" evidence="1">
    <location>
        <begin position="180"/>
        <end position="205"/>
    </location>
</feature>
<keyword evidence="3" id="KW-1185">Reference proteome</keyword>
<organism evidence="2 3">
    <name type="scientific">Streptomyces toxytricini</name>
    <name type="common">Actinomyces toxytricini</name>
    <dbReference type="NCBI Taxonomy" id="67369"/>
    <lineage>
        <taxon>Bacteria</taxon>
        <taxon>Bacillati</taxon>
        <taxon>Actinomycetota</taxon>
        <taxon>Actinomycetes</taxon>
        <taxon>Kitasatosporales</taxon>
        <taxon>Streptomycetaceae</taxon>
        <taxon>Streptomyces</taxon>
    </lineage>
</organism>
<comment type="caution">
    <text evidence="2">The sequence shown here is derived from an EMBL/GenBank/DDBJ whole genome shotgun (WGS) entry which is preliminary data.</text>
</comment>
<evidence type="ECO:0000256" key="1">
    <source>
        <dbReference type="SAM" id="MobiDB-lite"/>
    </source>
</evidence>